<dbReference type="Pfam" id="PF08401">
    <property type="entry name" value="ArdcN"/>
    <property type="match status" value="1"/>
</dbReference>
<organism evidence="3 4">
    <name type="scientific">Candidatus Dojkabacteria bacterium</name>
    <dbReference type="NCBI Taxonomy" id="2099670"/>
    <lineage>
        <taxon>Bacteria</taxon>
        <taxon>Candidatus Dojkabacteria</taxon>
    </lineage>
</organism>
<feature type="domain" description="N-terminal" evidence="1">
    <location>
        <begin position="26"/>
        <end position="139"/>
    </location>
</feature>
<dbReference type="InterPro" id="IPR013610">
    <property type="entry name" value="ArdC_N"/>
</dbReference>
<evidence type="ECO:0000259" key="2">
    <source>
        <dbReference type="Pfam" id="PF18818"/>
    </source>
</evidence>
<dbReference type="GO" id="GO:0003697">
    <property type="term" value="F:single-stranded DNA binding"/>
    <property type="evidence" value="ECO:0007669"/>
    <property type="project" value="InterPro"/>
</dbReference>
<dbReference type="InterPro" id="IPR041459">
    <property type="entry name" value="MPTase-PolyVal"/>
</dbReference>
<dbReference type="InterPro" id="IPR017113">
    <property type="entry name" value="Antirestriction_ArdC"/>
</dbReference>
<dbReference type="EMBL" id="SSDS01000050">
    <property type="protein sequence ID" value="TXG77252.1"/>
    <property type="molecule type" value="Genomic_DNA"/>
</dbReference>
<dbReference type="AlphaFoldDB" id="A0A5C7J8K1"/>
<sequence>MNSVMVQHKSPIIVSHSRWSFPMSRAVYKILTDKVLEMIDKGTAPWQRPWRAGGYRPQNPVSGTKYRGFNYLLLSYMQQANGWTNHWMTWNQCAERGGTVKDDQKDKFSLIFFYNFREVLDANDNVTGKIPFLKYFRVYNLSQIDGIEIAEEIVTEIDTLDVAESIVNGYADKPEIRFNGNQACYIPVIDKINMPERNTFHTSEGYYATLFHELAHSTGHGSRLNRKEVTSPTYFGSHDYSLEELVAELTSLFLCDNCGIANDRGMENSAAYLRGWYSALKHNPTMFGTAASRAQKAADYILGIKAPTQD</sequence>
<proteinExistence type="predicted"/>
<dbReference type="Proteomes" id="UP000321026">
    <property type="component" value="Unassembled WGS sequence"/>
</dbReference>
<evidence type="ECO:0000313" key="4">
    <source>
        <dbReference type="Proteomes" id="UP000321026"/>
    </source>
</evidence>
<evidence type="ECO:0000259" key="1">
    <source>
        <dbReference type="Pfam" id="PF08401"/>
    </source>
</evidence>
<protein>
    <submittedName>
        <fullName evidence="3">DUF1738 domain-containing protein</fullName>
    </submittedName>
</protein>
<dbReference type="PIRSF" id="PIRSF037112">
    <property type="entry name" value="Antirestriction_ArdC"/>
    <property type="match status" value="1"/>
</dbReference>
<feature type="domain" description="Polyvalent protein metallopeptidase" evidence="2">
    <location>
        <begin position="173"/>
        <end position="292"/>
    </location>
</feature>
<reference evidence="3 4" key="1">
    <citation type="submission" date="2018-09" db="EMBL/GenBank/DDBJ databases">
        <title>Metagenome Assembled Genomes from an Advanced Water Purification Facility.</title>
        <authorList>
            <person name="Stamps B.W."/>
            <person name="Spear J.R."/>
        </authorList>
    </citation>
    <scope>NUCLEOTIDE SEQUENCE [LARGE SCALE GENOMIC DNA]</scope>
    <source>
        <strain evidence="3">Bin_63_2</strain>
    </source>
</reference>
<gene>
    <name evidence="3" type="ORF">E6Q11_03060</name>
</gene>
<accession>A0A5C7J8K1</accession>
<evidence type="ECO:0000313" key="3">
    <source>
        <dbReference type="EMBL" id="TXG77252.1"/>
    </source>
</evidence>
<comment type="caution">
    <text evidence="3">The sequence shown here is derived from an EMBL/GenBank/DDBJ whole genome shotgun (WGS) entry which is preliminary data.</text>
</comment>
<dbReference type="Pfam" id="PF18818">
    <property type="entry name" value="MPTase-PolyVal"/>
    <property type="match status" value="1"/>
</dbReference>
<name>A0A5C7J8K1_9BACT</name>